<dbReference type="Gene3D" id="1.20.58.220">
    <property type="entry name" value="Phosphate transport system protein phou homolog 2, domain 2"/>
    <property type="match status" value="1"/>
</dbReference>
<accession>A0A6N7S9T5</accession>
<protein>
    <submittedName>
        <fullName evidence="2">DUF47 family protein</fullName>
    </submittedName>
</protein>
<dbReference type="EMBL" id="WKPI01000027">
    <property type="protein sequence ID" value="MSC34115.1"/>
    <property type="molecule type" value="Genomic_DNA"/>
</dbReference>
<dbReference type="InterPro" id="IPR052912">
    <property type="entry name" value="UPF0111_domain"/>
</dbReference>
<gene>
    <name evidence="3" type="ORF">GKD88_13390</name>
    <name evidence="2" type="ORF">GKE08_13720</name>
</gene>
<dbReference type="OrthoDB" id="9797568at2"/>
<proteinExistence type="inferred from homology"/>
<dbReference type="InterPro" id="IPR018445">
    <property type="entry name" value="Put_Phosphate_transp_reg"/>
</dbReference>
<keyword evidence="5" id="KW-1185">Reference proteome</keyword>
<dbReference type="PANTHER" id="PTHR37298">
    <property type="entry name" value="UPF0111 PROTEIN YKAA"/>
    <property type="match status" value="1"/>
</dbReference>
<dbReference type="Pfam" id="PF01865">
    <property type="entry name" value="PhoU_div"/>
    <property type="match status" value="1"/>
</dbReference>
<evidence type="ECO:0000313" key="5">
    <source>
        <dbReference type="Proteomes" id="UP000480929"/>
    </source>
</evidence>
<name>A0A6N7S9T5_9FIRM</name>
<dbReference type="InterPro" id="IPR038078">
    <property type="entry name" value="PhoU-like_sf"/>
</dbReference>
<evidence type="ECO:0000313" key="4">
    <source>
        <dbReference type="Proteomes" id="UP000433575"/>
    </source>
</evidence>
<comment type="similarity">
    <text evidence="1">Belongs to the UPF0111 family.</text>
</comment>
<reference evidence="4 5" key="1">
    <citation type="journal article" date="2019" name="Nat. Med.">
        <title>A library of human gut bacterial isolates paired with longitudinal multiomics data enables mechanistic microbiome research.</title>
        <authorList>
            <person name="Poyet M."/>
            <person name="Groussin M."/>
            <person name="Gibbons S.M."/>
            <person name="Avila-Pacheco J."/>
            <person name="Jiang X."/>
            <person name="Kearney S.M."/>
            <person name="Perrotta A.R."/>
            <person name="Berdy B."/>
            <person name="Zhao S."/>
            <person name="Lieberman T.D."/>
            <person name="Swanson P.K."/>
            <person name="Smith M."/>
            <person name="Roesemann S."/>
            <person name="Alexander J.E."/>
            <person name="Rich S.A."/>
            <person name="Livny J."/>
            <person name="Vlamakis H."/>
            <person name="Clish C."/>
            <person name="Bullock K."/>
            <person name="Deik A."/>
            <person name="Scott J."/>
            <person name="Pierce K.A."/>
            <person name="Xavier R.J."/>
            <person name="Alm E.J."/>
        </authorList>
    </citation>
    <scope>NUCLEOTIDE SEQUENCE [LARGE SCALE GENOMIC DNA]</scope>
    <source>
        <strain evidence="2 4">BIOML-A4</strain>
        <strain evidence="3 5">BIOML-A5</strain>
    </source>
</reference>
<evidence type="ECO:0000313" key="2">
    <source>
        <dbReference type="EMBL" id="MSA90385.1"/>
    </source>
</evidence>
<dbReference type="Proteomes" id="UP000480929">
    <property type="component" value="Unassembled WGS sequence"/>
</dbReference>
<comment type="caution">
    <text evidence="2">The sequence shown here is derived from an EMBL/GenBank/DDBJ whole genome shotgun (WGS) entry which is preliminary data.</text>
</comment>
<dbReference type="RefSeq" id="WP_154239603.1">
    <property type="nucleotide sequence ID" value="NZ_CALJPI010000035.1"/>
</dbReference>
<dbReference type="Proteomes" id="UP000433575">
    <property type="component" value="Unassembled WGS sequence"/>
</dbReference>
<dbReference type="AlphaFoldDB" id="A0A6N7S9T5"/>
<evidence type="ECO:0000313" key="3">
    <source>
        <dbReference type="EMBL" id="MSC34115.1"/>
    </source>
</evidence>
<organism evidence="2 4">
    <name type="scientific">Holdemania massiliensis</name>
    <dbReference type="NCBI Taxonomy" id="1468449"/>
    <lineage>
        <taxon>Bacteria</taxon>
        <taxon>Bacillati</taxon>
        <taxon>Bacillota</taxon>
        <taxon>Erysipelotrichia</taxon>
        <taxon>Erysipelotrichales</taxon>
        <taxon>Erysipelotrichaceae</taxon>
        <taxon>Holdemania</taxon>
    </lineage>
</organism>
<sequence length="205" mass="23797">MGRQFDYFQAFLEMGQHSLKAGELLKETLETYDSSVLKERMAQIHTVEHSADTLKHQLTNQLIREFLPPIEREDIMELADVIDDLTDAIEDVVIRLYMYNIHQIDIPAVVFCDLIIECIQTLVEALQEFRHFKKSSTLDSLITHINELEEKGDQLYAETMHELFSTPQDSLAIMVWMEIYERLEKCCDRCEDVAKALGRAVLNNS</sequence>
<dbReference type="PANTHER" id="PTHR37298:SF1">
    <property type="entry name" value="UPF0111 PROTEIN YKAA"/>
    <property type="match status" value="1"/>
</dbReference>
<dbReference type="SUPFAM" id="SSF109755">
    <property type="entry name" value="PhoU-like"/>
    <property type="match status" value="1"/>
</dbReference>
<dbReference type="EMBL" id="WKPJ01000025">
    <property type="protein sequence ID" value="MSA90385.1"/>
    <property type="molecule type" value="Genomic_DNA"/>
</dbReference>
<evidence type="ECO:0000256" key="1">
    <source>
        <dbReference type="ARBA" id="ARBA00008591"/>
    </source>
</evidence>